<dbReference type="AlphaFoldDB" id="A0A4R3YAB5"/>
<sequence>MGHEFVETALGANPGRVSKGRLLLRTLAMPSDTNANGDIFGGWIMSQMDIGGAIMAKEIAQGRVVTVSVDKINFIRPVSVGDVICCYGRCIKVGNSSLKIEVEVWVKKVSTEPFNERYCVTDAVFTFVAIDQNGRPKAIPKENNAELDKAMFELQEYYQLQGDNDLKKQ</sequence>
<dbReference type="EMBL" id="SMCP01000005">
    <property type="protein sequence ID" value="TCV87303.1"/>
    <property type="molecule type" value="Genomic_DNA"/>
</dbReference>
<dbReference type="Pfam" id="PF03061">
    <property type="entry name" value="4HBT"/>
    <property type="match status" value="1"/>
</dbReference>
<evidence type="ECO:0000256" key="1">
    <source>
        <dbReference type="ARBA" id="ARBA00010458"/>
    </source>
</evidence>
<dbReference type="EMBL" id="VDGV01000090">
    <property type="protein sequence ID" value="TNG89808.1"/>
    <property type="molecule type" value="Genomic_DNA"/>
</dbReference>
<dbReference type="PANTHER" id="PTHR11049">
    <property type="entry name" value="ACYL COENZYME A THIOESTER HYDROLASE"/>
    <property type="match status" value="1"/>
</dbReference>
<dbReference type="RefSeq" id="WP_132966848.1">
    <property type="nucleotide sequence ID" value="NZ_LEKL01000066.1"/>
</dbReference>
<dbReference type="GO" id="GO:0006637">
    <property type="term" value="P:acyl-CoA metabolic process"/>
    <property type="evidence" value="ECO:0007669"/>
    <property type="project" value="TreeGrafter"/>
</dbReference>
<gene>
    <name evidence="6" type="primary">yciA</name>
    <name evidence="5" type="ORF">EDC16_105222</name>
    <name evidence="6" type="ORF">FHQ21_09830</name>
</gene>
<dbReference type="InterPro" id="IPR029069">
    <property type="entry name" value="HotDog_dom_sf"/>
</dbReference>
<dbReference type="FunFam" id="3.10.129.10:FF:000008">
    <property type="entry name" value="Acyl-CoA thioester hydrolase"/>
    <property type="match status" value="1"/>
</dbReference>
<evidence type="ECO:0000256" key="3">
    <source>
        <dbReference type="PROSITE-ProRule" id="PRU01106"/>
    </source>
</evidence>
<dbReference type="GO" id="GO:0005829">
    <property type="term" value="C:cytosol"/>
    <property type="evidence" value="ECO:0007669"/>
    <property type="project" value="TreeGrafter"/>
</dbReference>
<keyword evidence="2 3" id="KW-0378">Hydrolase</keyword>
<dbReference type="PANTHER" id="PTHR11049:SF5">
    <property type="entry name" value="ACYL-COA THIOESTER HYDROLASE YCIA"/>
    <property type="match status" value="1"/>
</dbReference>
<reference evidence="5 7" key="1">
    <citation type="submission" date="2019-03" db="EMBL/GenBank/DDBJ databases">
        <title>Genomic Encyclopedia of Type Strains, Phase IV (KMG-IV): sequencing the most valuable type-strain genomes for metagenomic binning, comparative biology and taxonomic classification.</title>
        <authorList>
            <person name="Goeker M."/>
        </authorList>
    </citation>
    <scope>NUCLEOTIDE SEQUENCE [LARGE SCALE GENOMIC DNA]</scope>
    <source>
        <strain evidence="5 7">DSM 28140</strain>
    </source>
</reference>
<dbReference type="EC" id="3.1.2.20" evidence="6"/>
<dbReference type="Gene3D" id="3.10.129.10">
    <property type="entry name" value="Hotdog Thioesterase"/>
    <property type="match status" value="1"/>
</dbReference>
<evidence type="ECO:0000313" key="8">
    <source>
        <dbReference type="Proteomes" id="UP000305526"/>
    </source>
</evidence>
<protein>
    <submittedName>
        <fullName evidence="6">Acyl-CoA thioester hydrolase YciA</fullName>
        <ecNumber evidence="6">3.1.2.20</ecNumber>
    </submittedName>
    <submittedName>
        <fullName evidence="5">Acyl-CoA thioesterase YciA</fullName>
    </submittedName>
</protein>
<dbReference type="InterPro" id="IPR006683">
    <property type="entry name" value="Thioestr_dom"/>
</dbReference>
<name>A0A4R3YAB5_9PAST</name>
<dbReference type="GO" id="GO:0052816">
    <property type="term" value="F:long-chain fatty acyl-CoA hydrolase activity"/>
    <property type="evidence" value="ECO:0007669"/>
    <property type="project" value="TreeGrafter"/>
</dbReference>
<dbReference type="Proteomes" id="UP000305526">
    <property type="component" value="Unassembled WGS sequence"/>
</dbReference>
<dbReference type="InterPro" id="IPR033120">
    <property type="entry name" value="HOTDOG_ACOT"/>
</dbReference>
<evidence type="ECO:0000256" key="2">
    <source>
        <dbReference type="ARBA" id="ARBA00022801"/>
    </source>
</evidence>
<evidence type="ECO:0000313" key="7">
    <source>
        <dbReference type="Proteomes" id="UP000294619"/>
    </source>
</evidence>
<dbReference type="SUPFAM" id="SSF54637">
    <property type="entry name" value="Thioesterase/thiol ester dehydrase-isomerase"/>
    <property type="match status" value="1"/>
</dbReference>
<keyword evidence="8" id="KW-1185">Reference proteome</keyword>
<comment type="similarity">
    <text evidence="1">Belongs to the acyl coenzyme A hydrolase family.</text>
</comment>
<dbReference type="NCBIfam" id="NF007970">
    <property type="entry name" value="PRK10694.1"/>
    <property type="match status" value="1"/>
</dbReference>
<organism evidence="5 7">
    <name type="scientific">Testudinibacter aquarius</name>
    <dbReference type="NCBI Taxonomy" id="1524974"/>
    <lineage>
        <taxon>Bacteria</taxon>
        <taxon>Pseudomonadati</taxon>
        <taxon>Pseudomonadota</taxon>
        <taxon>Gammaproteobacteria</taxon>
        <taxon>Pasteurellales</taxon>
        <taxon>Pasteurellaceae</taxon>
        <taxon>Testudinibacter</taxon>
    </lineage>
</organism>
<dbReference type="GO" id="GO:0009062">
    <property type="term" value="P:fatty acid catabolic process"/>
    <property type="evidence" value="ECO:0007669"/>
    <property type="project" value="TreeGrafter"/>
</dbReference>
<evidence type="ECO:0000313" key="6">
    <source>
        <dbReference type="EMBL" id="TNG89808.1"/>
    </source>
</evidence>
<feature type="domain" description="HotDog ACOT-type" evidence="4">
    <location>
        <begin position="18"/>
        <end position="133"/>
    </location>
</feature>
<proteinExistence type="inferred from homology"/>
<dbReference type="PROSITE" id="PS51770">
    <property type="entry name" value="HOTDOG_ACOT"/>
    <property type="match status" value="1"/>
</dbReference>
<comment type="caution">
    <text evidence="5">The sequence shown here is derived from an EMBL/GenBank/DDBJ whole genome shotgun (WGS) entry which is preliminary data.</text>
</comment>
<reference evidence="6 8" key="2">
    <citation type="submission" date="2019-05" db="EMBL/GenBank/DDBJ databases">
        <title>Pasteurellaceae isolates from reptiles.</title>
        <authorList>
            <person name="Bojesen A.M."/>
            <person name="Lund E."/>
        </authorList>
    </citation>
    <scope>NUCLEOTIDE SEQUENCE [LARGE SCALE GENOMIC DNA]</scope>
    <source>
        <strain evidence="6 8">ELNT2x</strain>
    </source>
</reference>
<dbReference type="CDD" id="cd03442">
    <property type="entry name" value="BFIT_BACH"/>
    <property type="match status" value="1"/>
</dbReference>
<dbReference type="InterPro" id="IPR040170">
    <property type="entry name" value="Cytosol_ACT"/>
</dbReference>
<dbReference type="Proteomes" id="UP000294619">
    <property type="component" value="Unassembled WGS sequence"/>
</dbReference>
<evidence type="ECO:0000313" key="5">
    <source>
        <dbReference type="EMBL" id="TCV87303.1"/>
    </source>
</evidence>
<evidence type="ECO:0000259" key="4">
    <source>
        <dbReference type="PROSITE" id="PS51770"/>
    </source>
</evidence>
<accession>A0A4R3YAB5</accession>